<feature type="transmembrane region" description="Helical" evidence="8">
    <location>
        <begin position="521"/>
        <end position="542"/>
    </location>
</feature>
<feature type="region of interest" description="Disordered" evidence="7">
    <location>
        <begin position="1"/>
        <end position="22"/>
    </location>
</feature>
<feature type="transmembrane region" description="Helical" evidence="8">
    <location>
        <begin position="241"/>
        <end position="263"/>
    </location>
</feature>
<comment type="similarity">
    <text evidence="2">Belongs to the major facilitator superfamily.</text>
</comment>
<dbReference type="PANTHER" id="PTHR23511:SF12">
    <property type="entry name" value="TRANSPORTER, PUTATIVE (AFU_ORTHOLOGUE AFUA_7G01740)-RELATED"/>
    <property type="match status" value="1"/>
</dbReference>
<keyword evidence="11" id="KW-1185">Reference proteome</keyword>
<reference evidence="10 11" key="1">
    <citation type="journal article" date="2015" name="Biotechnol. Biofuels">
        <title>Enhanced degradation of softwood versus hardwood by the white-rot fungus Pycnoporus coccineus.</title>
        <authorList>
            <person name="Couturier M."/>
            <person name="Navarro D."/>
            <person name="Chevret D."/>
            <person name="Henrissat B."/>
            <person name="Piumi F."/>
            <person name="Ruiz-Duenas F.J."/>
            <person name="Martinez A.T."/>
            <person name="Grigoriev I.V."/>
            <person name="Riley R."/>
            <person name="Lipzen A."/>
            <person name="Berrin J.G."/>
            <person name="Master E.R."/>
            <person name="Rosso M.N."/>
        </authorList>
    </citation>
    <scope>NUCLEOTIDE SEQUENCE [LARGE SCALE GENOMIC DNA]</scope>
    <source>
        <strain evidence="10 11">BRFM310</strain>
    </source>
</reference>
<dbReference type="Proteomes" id="UP000193067">
    <property type="component" value="Unassembled WGS sequence"/>
</dbReference>
<dbReference type="GO" id="GO:0022857">
    <property type="term" value="F:transmembrane transporter activity"/>
    <property type="evidence" value="ECO:0007669"/>
    <property type="project" value="InterPro"/>
</dbReference>
<evidence type="ECO:0000313" key="11">
    <source>
        <dbReference type="Proteomes" id="UP000193067"/>
    </source>
</evidence>
<sequence length="550" mass="59585">MSLPPPHSPPRSRESVGSTESEKLAPSFVVETKITPIERYDIINDEDSTLDPVYTAKARIIGDALQEIGMGRYQWYLFFLTGFGWFSDNLWPVVTGLLLPPTINEFQYQGAWLKFAQALGSLVGCAFWGISSDIWGRRWAFNLTLFITGVFAMAAGASSNATALCALVAAWSVGVGGNLPVDSAVFLEFVPASHQYLLTVLSVWWAIGQLVGSLVAWPLIADFSCASASDCPRSSNQGWRYFLYAMGGLMTLLFFVRFLLFHLHESPKFLMSRGRDAEAVDVVRQVARFNGKESSLTLDMLEEVDRAAAEREQAKEAKVQQVKVVVKEARGTGVKANLRRKLSVLSLDHVRGLFATPKLAVSTTILIIIWALIGLAFPLYNGFIPYFLATRGADFGDGSVYITYRNQVILSVVGLPGALIAGWMVELPHFGRKGTLATSTIVTGVFLFAATTARTSNALLGWNCGYSVTSNVMYGVLYAITPELFPAKDRGTGSALVASANHICGALAPIVAIYANLTTSVPIYVAGAAFILGGLLAFGLPFEPRGKASI</sequence>
<evidence type="ECO:0000256" key="8">
    <source>
        <dbReference type="SAM" id="Phobius"/>
    </source>
</evidence>
<feature type="transmembrane region" description="Helical" evidence="8">
    <location>
        <begin position="196"/>
        <end position="221"/>
    </location>
</feature>
<evidence type="ECO:0000313" key="10">
    <source>
        <dbReference type="EMBL" id="OSC97471.1"/>
    </source>
</evidence>
<protein>
    <submittedName>
        <fullName evidence="10">MFS general substrate transporter</fullName>
    </submittedName>
</protein>
<evidence type="ECO:0000256" key="7">
    <source>
        <dbReference type="SAM" id="MobiDB-lite"/>
    </source>
</evidence>
<dbReference type="GO" id="GO:0016020">
    <property type="term" value="C:membrane"/>
    <property type="evidence" value="ECO:0007669"/>
    <property type="project" value="UniProtKB-SubCell"/>
</dbReference>
<dbReference type="FunFam" id="1.20.1250.20:FF:000171">
    <property type="entry name" value="MFS general substrate transporter"/>
    <property type="match status" value="1"/>
</dbReference>
<comment type="subcellular location">
    <subcellularLocation>
        <location evidence="1">Membrane</location>
        <topology evidence="1">Multi-pass membrane protein</topology>
    </subcellularLocation>
</comment>
<feature type="transmembrane region" description="Helical" evidence="8">
    <location>
        <begin position="459"/>
        <end position="481"/>
    </location>
</feature>
<keyword evidence="4 8" id="KW-0812">Transmembrane</keyword>
<dbReference type="EMBL" id="KZ084150">
    <property type="protein sequence ID" value="OSC97471.1"/>
    <property type="molecule type" value="Genomic_DNA"/>
</dbReference>
<proteinExistence type="inferred from homology"/>
<feature type="transmembrane region" description="Helical" evidence="8">
    <location>
        <begin position="139"/>
        <end position="157"/>
    </location>
</feature>
<feature type="transmembrane region" description="Helical" evidence="8">
    <location>
        <begin position="493"/>
        <end position="515"/>
    </location>
</feature>
<keyword evidence="3" id="KW-0813">Transport</keyword>
<dbReference type="OrthoDB" id="3936150at2759"/>
<evidence type="ECO:0000259" key="9">
    <source>
        <dbReference type="PROSITE" id="PS50850"/>
    </source>
</evidence>
<evidence type="ECO:0000256" key="1">
    <source>
        <dbReference type="ARBA" id="ARBA00004141"/>
    </source>
</evidence>
<dbReference type="SUPFAM" id="SSF103473">
    <property type="entry name" value="MFS general substrate transporter"/>
    <property type="match status" value="1"/>
</dbReference>
<name>A0A1Y2IC50_TRAC3</name>
<feature type="transmembrane region" description="Helical" evidence="8">
    <location>
        <begin position="111"/>
        <end position="130"/>
    </location>
</feature>
<dbReference type="AlphaFoldDB" id="A0A1Y2IC50"/>
<dbReference type="PROSITE" id="PS50850">
    <property type="entry name" value="MFS"/>
    <property type="match status" value="1"/>
</dbReference>
<gene>
    <name evidence="10" type="ORF">PYCCODRAFT_1447952</name>
</gene>
<dbReference type="InterPro" id="IPR011701">
    <property type="entry name" value="MFS"/>
</dbReference>
<keyword evidence="5 8" id="KW-1133">Transmembrane helix</keyword>
<evidence type="ECO:0000256" key="4">
    <source>
        <dbReference type="ARBA" id="ARBA00022692"/>
    </source>
</evidence>
<feature type="transmembrane region" description="Helical" evidence="8">
    <location>
        <begin position="75"/>
        <end position="99"/>
    </location>
</feature>
<dbReference type="InterPro" id="IPR005828">
    <property type="entry name" value="MFS_sugar_transport-like"/>
</dbReference>
<evidence type="ECO:0000256" key="5">
    <source>
        <dbReference type="ARBA" id="ARBA00022989"/>
    </source>
</evidence>
<organism evidence="10 11">
    <name type="scientific">Trametes coccinea (strain BRFM310)</name>
    <name type="common">Pycnoporus coccineus</name>
    <dbReference type="NCBI Taxonomy" id="1353009"/>
    <lineage>
        <taxon>Eukaryota</taxon>
        <taxon>Fungi</taxon>
        <taxon>Dikarya</taxon>
        <taxon>Basidiomycota</taxon>
        <taxon>Agaricomycotina</taxon>
        <taxon>Agaricomycetes</taxon>
        <taxon>Polyporales</taxon>
        <taxon>Polyporaceae</taxon>
        <taxon>Trametes</taxon>
    </lineage>
</organism>
<feature type="transmembrane region" description="Helical" evidence="8">
    <location>
        <begin position="359"/>
        <end position="388"/>
    </location>
</feature>
<accession>A0A1Y2IC50</accession>
<keyword evidence="6 8" id="KW-0472">Membrane</keyword>
<feature type="transmembrane region" description="Helical" evidence="8">
    <location>
        <begin position="169"/>
        <end position="189"/>
    </location>
</feature>
<dbReference type="CDD" id="cd17316">
    <property type="entry name" value="MFS_SV2_like"/>
    <property type="match status" value="1"/>
</dbReference>
<dbReference type="PANTHER" id="PTHR23511">
    <property type="entry name" value="SYNAPTIC VESICLE GLYCOPROTEIN 2"/>
    <property type="match status" value="1"/>
</dbReference>
<dbReference type="InterPro" id="IPR020846">
    <property type="entry name" value="MFS_dom"/>
</dbReference>
<feature type="transmembrane region" description="Helical" evidence="8">
    <location>
        <begin position="408"/>
        <end position="427"/>
    </location>
</feature>
<evidence type="ECO:0000256" key="6">
    <source>
        <dbReference type="ARBA" id="ARBA00023136"/>
    </source>
</evidence>
<dbReference type="InterPro" id="IPR036259">
    <property type="entry name" value="MFS_trans_sf"/>
</dbReference>
<feature type="transmembrane region" description="Helical" evidence="8">
    <location>
        <begin position="434"/>
        <end position="453"/>
    </location>
</feature>
<dbReference type="Pfam" id="PF07690">
    <property type="entry name" value="MFS_1"/>
    <property type="match status" value="1"/>
</dbReference>
<dbReference type="Gene3D" id="1.20.1250.20">
    <property type="entry name" value="MFS general substrate transporter like domains"/>
    <property type="match status" value="1"/>
</dbReference>
<dbReference type="Pfam" id="PF00083">
    <property type="entry name" value="Sugar_tr"/>
    <property type="match status" value="1"/>
</dbReference>
<feature type="domain" description="Major facilitator superfamily (MFS) profile" evidence="9">
    <location>
        <begin position="77"/>
        <end position="545"/>
    </location>
</feature>
<evidence type="ECO:0000256" key="3">
    <source>
        <dbReference type="ARBA" id="ARBA00022448"/>
    </source>
</evidence>
<evidence type="ECO:0000256" key="2">
    <source>
        <dbReference type="ARBA" id="ARBA00008335"/>
    </source>
</evidence>